<keyword evidence="3" id="KW-1185">Reference proteome</keyword>
<protein>
    <submittedName>
        <fullName evidence="2">Uncharacterized protein</fullName>
    </submittedName>
</protein>
<dbReference type="GeneID" id="40323660"/>
<evidence type="ECO:0000256" key="1">
    <source>
        <dbReference type="SAM" id="Phobius"/>
    </source>
</evidence>
<comment type="caution">
    <text evidence="2">The sequence shown here is derived from an EMBL/GenBank/DDBJ whole genome shotgun (WGS) entry which is preliminary data.</text>
</comment>
<organism evidence="2 3">
    <name type="scientific">Trypanosoma conorhini</name>
    <dbReference type="NCBI Taxonomy" id="83891"/>
    <lineage>
        <taxon>Eukaryota</taxon>
        <taxon>Discoba</taxon>
        <taxon>Euglenozoa</taxon>
        <taxon>Kinetoplastea</taxon>
        <taxon>Metakinetoplastina</taxon>
        <taxon>Trypanosomatida</taxon>
        <taxon>Trypanosomatidae</taxon>
        <taxon>Trypanosoma</taxon>
    </lineage>
</organism>
<evidence type="ECO:0000313" key="2">
    <source>
        <dbReference type="EMBL" id="RNE95353.1"/>
    </source>
</evidence>
<keyword evidence="1" id="KW-1133">Transmembrane helix</keyword>
<dbReference type="Proteomes" id="UP000284403">
    <property type="component" value="Unassembled WGS sequence"/>
</dbReference>
<keyword evidence="1" id="KW-0812">Transmembrane</keyword>
<dbReference type="AlphaFoldDB" id="A0A422MQ82"/>
<accession>A0A422MQ82</accession>
<gene>
    <name evidence="2" type="ORF">Tco025E_10049</name>
</gene>
<reference evidence="2 3" key="1">
    <citation type="journal article" date="2018" name="BMC Genomics">
        <title>Genomic comparison of Trypanosoma conorhini and Trypanosoma rangeli to Trypanosoma cruzi strains of high and low virulence.</title>
        <authorList>
            <person name="Bradwell K.R."/>
            <person name="Koparde V.N."/>
            <person name="Matveyev A.V."/>
            <person name="Serrano M.G."/>
            <person name="Alves J.M."/>
            <person name="Parikh H."/>
            <person name="Huang B."/>
            <person name="Lee V."/>
            <person name="Espinosa-Alvarez O."/>
            <person name="Ortiz P.A."/>
            <person name="Costa-Martins A.G."/>
            <person name="Teixeira M.M."/>
            <person name="Buck G.A."/>
        </authorList>
    </citation>
    <scope>NUCLEOTIDE SEQUENCE [LARGE SCALE GENOMIC DNA]</scope>
    <source>
        <strain evidence="2 3">025E</strain>
    </source>
</reference>
<name>A0A422MQ82_9TRYP</name>
<sequence>MITKAIPSSPWREAFCDEKPIDCKTKICNEGDCQFCGDAVLIPPCLATVVLGAIHVQRRAGLLATLPALGRCRSPAFVSPFTFMQRPVVFILCVVLSPDISYNVPFFSFEYGLHFIGFILFNFLLIWLALIVLARVMNVCFNES</sequence>
<proteinExistence type="predicted"/>
<evidence type="ECO:0000313" key="3">
    <source>
        <dbReference type="Proteomes" id="UP000284403"/>
    </source>
</evidence>
<dbReference type="EMBL" id="MKKU01001453">
    <property type="protein sequence ID" value="RNE95353.1"/>
    <property type="molecule type" value="Genomic_DNA"/>
</dbReference>
<feature type="transmembrane region" description="Helical" evidence="1">
    <location>
        <begin position="113"/>
        <end position="134"/>
    </location>
</feature>
<dbReference type="OrthoDB" id="10502677at2759"/>
<dbReference type="RefSeq" id="XP_029223035.1">
    <property type="nucleotide sequence ID" value="XM_029376840.1"/>
</dbReference>
<keyword evidence="1" id="KW-0472">Membrane</keyword>